<organism evidence="2">
    <name type="scientific">Perkinsus marinus (strain ATCC 50983 / TXsc)</name>
    <dbReference type="NCBI Taxonomy" id="423536"/>
    <lineage>
        <taxon>Eukaryota</taxon>
        <taxon>Sar</taxon>
        <taxon>Alveolata</taxon>
        <taxon>Perkinsozoa</taxon>
        <taxon>Perkinsea</taxon>
        <taxon>Perkinsida</taxon>
        <taxon>Perkinsidae</taxon>
        <taxon>Perkinsus</taxon>
    </lineage>
</organism>
<dbReference type="InterPro" id="IPR036397">
    <property type="entry name" value="RNaseH_sf"/>
</dbReference>
<gene>
    <name evidence="1" type="ORF">Pmar_PMAR024207</name>
</gene>
<dbReference type="RefSeq" id="XP_002774830.1">
    <property type="nucleotide sequence ID" value="XM_002774784.1"/>
</dbReference>
<proteinExistence type="predicted"/>
<sequence length="175" mass="19841">MPKQAHLSDSEKSLIVKRLAEGRGTLDIAKELARDHRTIKKYLADPSKVYSRKGGKYKKSVTDRERRRVKHEVSRCPLSSSKQLFEAAGIGNYSKSTRCRVLSTIGKVVKAKSRPSLTKVRREKRLEWAKDHMKVDFSKVLWTDESRATLDGLEDGYRMALPIQPDQNASKGVEG</sequence>
<dbReference type="GeneID" id="9056163"/>
<keyword evidence="2" id="KW-1185">Reference proteome</keyword>
<reference evidence="1 2" key="1">
    <citation type="submission" date="2008-07" db="EMBL/GenBank/DDBJ databases">
        <authorList>
            <person name="El-Sayed N."/>
            <person name="Caler E."/>
            <person name="Inman J."/>
            <person name="Amedeo P."/>
            <person name="Hass B."/>
            <person name="Wortman J."/>
        </authorList>
    </citation>
    <scope>NUCLEOTIDE SEQUENCE [LARGE SCALE GENOMIC DNA]</scope>
    <source>
        <strain evidence="2">ATCC 50983 / TXsc</strain>
    </source>
</reference>
<dbReference type="InParanoid" id="C5L9G5"/>
<name>C5L9G5_PERM5</name>
<dbReference type="AlphaFoldDB" id="C5L9G5"/>
<dbReference type="GO" id="GO:0003676">
    <property type="term" value="F:nucleic acid binding"/>
    <property type="evidence" value="ECO:0007669"/>
    <property type="project" value="InterPro"/>
</dbReference>
<dbReference type="Gene3D" id="3.30.420.10">
    <property type="entry name" value="Ribonuclease H-like superfamily/Ribonuclease H"/>
    <property type="match status" value="1"/>
</dbReference>
<dbReference type="Proteomes" id="UP000007800">
    <property type="component" value="Unassembled WGS sequence"/>
</dbReference>
<accession>C5L9G5</accession>
<protein>
    <submittedName>
        <fullName evidence="1">Transposable element Tc3 transposase, putative</fullName>
    </submittedName>
</protein>
<dbReference type="EMBL" id="GG680451">
    <property type="protein sequence ID" value="EER06646.1"/>
    <property type="molecule type" value="Genomic_DNA"/>
</dbReference>
<evidence type="ECO:0000313" key="2">
    <source>
        <dbReference type="Proteomes" id="UP000007800"/>
    </source>
</evidence>
<evidence type="ECO:0000313" key="1">
    <source>
        <dbReference type="EMBL" id="EER06646.1"/>
    </source>
</evidence>